<feature type="domain" description="Orn/DAP/Arg decarboxylase 2 N-terminal" evidence="10">
    <location>
        <begin position="51"/>
        <end position="279"/>
    </location>
</feature>
<evidence type="ECO:0000256" key="2">
    <source>
        <dbReference type="ARBA" id="ARBA00022793"/>
    </source>
</evidence>
<feature type="binding site" evidence="5">
    <location>
        <position position="275"/>
    </location>
    <ligand>
        <name>substrate</name>
    </ligand>
</feature>
<comment type="pathway">
    <text evidence="5 8">Amino-acid biosynthesis; L-lysine biosynthesis via DAP pathway; L-lysine from DL-2,6-diaminopimelate: step 1/1.</text>
</comment>
<name>A0A517U5D6_9BACT</name>
<evidence type="ECO:0000256" key="8">
    <source>
        <dbReference type="RuleBase" id="RU003738"/>
    </source>
</evidence>
<feature type="binding site" evidence="5">
    <location>
        <position position="311"/>
    </location>
    <ligand>
        <name>substrate</name>
    </ligand>
</feature>
<dbReference type="Proteomes" id="UP000317909">
    <property type="component" value="Chromosome"/>
</dbReference>
<dbReference type="Pfam" id="PF02784">
    <property type="entry name" value="Orn_Arg_deC_N"/>
    <property type="match status" value="1"/>
</dbReference>
<dbReference type="PANTHER" id="PTHR43727:SF2">
    <property type="entry name" value="GROUP IV DECARBOXYLASE"/>
    <property type="match status" value="1"/>
</dbReference>
<feature type="binding site" evidence="5">
    <location>
        <begin position="272"/>
        <end position="275"/>
    </location>
    <ligand>
        <name>pyridoxal 5'-phosphate</name>
        <dbReference type="ChEBI" id="CHEBI:597326"/>
    </ligand>
</feature>
<dbReference type="AlphaFoldDB" id="A0A517U5D6"/>
<comment type="subunit">
    <text evidence="5">Homodimer.</text>
</comment>
<dbReference type="KEGG" id="llh:I41_50660"/>
<dbReference type="CDD" id="cd06828">
    <property type="entry name" value="PLPDE_III_DapDC"/>
    <property type="match status" value="1"/>
</dbReference>
<dbReference type="HAMAP" id="MF_02120">
    <property type="entry name" value="LysA"/>
    <property type="match status" value="1"/>
</dbReference>
<feature type="modified residue" description="N6-(pyridoxal phosphate)lysine" evidence="5 7">
    <location>
        <position position="57"/>
    </location>
</feature>
<keyword evidence="5" id="KW-0028">Amino-acid biosynthesis</keyword>
<keyword evidence="2 5" id="KW-0210">Decarboxylase</keyword>
<evidence type="ECO:0000256" key="6">
    <source>
        <dbReference type="NCBIfam" id="TIGR01048"/>
    </source>
</evidence>
<dbReference type="EC" id="4.1.1.20" evidence="5 6"/>
<evidence type="ECO:0000313" key="12">
    <source>
        <dbReference type="Proteomes" id="UP000317909"/>
    </source>
</evidence>
<feature type="binding site" evidence="5">
    <location>
        <position position="231"/>
    </location>
    <ligand>
        <name>pyridoxal 5'-phosphate</name>
        <dbReference type="ChEBI" id="CHEBI:597326"/>
    </ligand>
</feature>
<reference evidence="11 12" key="1">
    <citation type="submission" date="2019-02" db="EMBL/GenBank/DDBJ databases">
        <title>Deep-cultivation of Planctomycetes and their phenomic and genomic characterization uncovers novel biology.</title>
        <authorList>
            <person name="Wiegand S."/>
            <person name="Jogler M."/>
            <person name="Boedeker C."/>
            <person name="Pinto D."/>
            <person name="Vollmers J."/>
            <person name="Rivas-Marin E."/>
            <person name="Kohn T."/>
            <person name="Peeters S.H."/>
            <person name="Heuer A."/>
            <person name="Rast P."/>
            <person name="Oberbeckmann S."/>
            <person name="Bunk B."/>
            <person name="Jeske O."/>
            <person name="Meyerdierks A."/>
            <person name="Storesund J.E."/>
            <person name="Kallscheuer N."/>
            <person name="Luecker S."/>
            <person name="Lage O.M."/>
            <person name="Pohl T."/>
            <person name="Merkel B.J."/>
            <person name="Hornburger P."/>
            <person name="Mueller R.-W."/>
            <person name="Bruemmer F."/>
            <person name="Labrenz M."/>
            <person name="Spormann A.M."/>
            <person name="Op den Camp H."/>
            <person name="Overmann J."/>
            <person name="Amann R."/>
            <person name="Jetten M.S.M."/>
            <person name="Mascher T."/>
            <person name="Medema M.H."/>
            <person name="Devos D.P."/>
            <person name="Kaster A.-K."/>
            <person name="Ovreas L."/>
            <person name="Rohde M."/>
            <person name="Galperin M.Y."/>
            <person name="Jogler C."/>
        </authorList>
    </citation>
    <scope>NUCLEOTIDE SEQUENCE [LARGE SCALE GENOMIC DNA]</scope>
    <source>
        <strain evidence="11 12">I41</strain>
    </source>
</reference>
<sequence>MIAAATLFPLIVTEIAGQPVAALAQKFGTPLFVYDAAIVAERVADLAAFDVVRYAQKALSNLAILDVVRRAGACVDAVSAGEIQRALAAGFRPGFHEPPQIVYTADIFDREALEMVAKHEIPVNCGSPDMIDQYGAVCPGRGITLRINPGFGHGHSQKTNTGGQQSKHGIWHTQLAECVERAKRNKLSIAGLHMHIGSGTDMEHLSQVCGAMEAAALSVGASIHSISAGGGLPTPYREGDKKVDIAAYYELWNGVRERLAAAFGHPVSLEIEPGRYLSAECGSLIAEIRAVKKMGDNLFYVVDAGFNNLARPILYGAYHPMAVAYNENPAESPRPRQQALQQVIVGGPLCESGDIFTQEDGGYVRGRELPVAAVGDYIVIGVAGAYGAVMGSNYNSKPLAAEVLIEKGQVHLVRERQTFADMIRGEHIPR</sequence>
<feature type="domain" description="Orn/DAP/Arg decarboxylase 2 C-terminal" evidence="9">
    <location>
        <begin position="32"/>
        <end position="384"/>
    </location>
</feature>
<dbReference type="PROSITE" id="PS00878">
    <property type="entry name" value="ODR_DC_2_1"/>
    <property type="match status" value="1"/>
</dbReference>
<evidence type="ECO:0000259" key="9">
    <source>
        <dbReference type="Pfam" id="PF00278"/>
    </source>
</evidence>
<dbReference type="InterPro" id="IPR022643">
    <property type="entry name" value="De-COase2_C"/>
</dbReference>
<proteinExistence type="inferred from homology"/>
<dbReference type="InterPro" id="IPR022644">
    <property type="entry name" value="De-COase2_N"/>
</dbReference>
<evidence type="ECO:0000256" key="4">
    <source>
        <dbReference type="ARBA" id="ARBA00023239"/>
    </source>
</evidence>
<dbReference type="Pfam" id="PF00278">
    <property type="entry name" value="Orn_DAP_Arg_deC"/>
    <property type="match status" value="1"/>
</dbReference>
<comment type="catalytic activity">
    <reaction evidence="5 8">
        <text>meso-2,6-diaminopimelate + H(+) = L-lysine + CO2</text>
        <dbReference type="Rhea" id="RHEA:15101"/>
        <dbReference type="ChEBI" id="CHEBI:15378"/>
        <dbReference type="ChEBI" id="CHEBI:16526"/>
        <dbReference type="ChEBI" id="CHEBI:32551"/>
        <dbReference type="ChEBI" id="CHEBI:57791"/>
        <dbReference type="EC" id="4.1.1.20"/>
    </reaction>
</comment>
<dbReference type="UniPathway" id="UPA00034">
    <property type="reaction ID" value="UER00027"/>
</dbReference>
<dbReference type="PRINTS" id="PR01179">
    <property type="entry name" value="ODADCRBXLASE"/>
</dbReference>
<dbReference type="Gene3D" id="2.40.37.10">
    <property type="entry name" value="Lyase, Ornithine Decarboxylase, Chain A, domain 1"/>
    <property type="match status" value="1"/>
</dbReference>
<dbReference type="GO" id="GO:0009089">
    <property type="term" value="P:lysine biosynthetic process via diaminopimelate"/>
    <property type="evidence" value="ECO:0007669"/>
    <property type="project" value="UniProtKB-UniRule"/>
</dbReference>
<keyword evidence="3 5" id="KW-0663">Pyridoxal phosphate</keyword>
<keyword evidence="4 5" id="KW-0456">Lyase</keyword>
<feature type="binding site" evidence="5">
    <location>
        <position position="386"/>
    </location>
    <ligand>
        <name>pyridoxal 5'-phosphate</name>
        <dbReference type="ChEBI" id="CHEBI:597326"/>
    </ligand>
</feature>
<dbReference type="InterPro" id="IPR000183">
    <property type="entry name" value="Orn/DAP/Arg_de-COase"/>
</dbReference>
<dbReference type="PANTHER" id="PTHR43727">
    <property type="entry name" value="DIAMINOPIMELATE DECARBOXYLASE"/>
    <property type="match status" value="1"/>
</dbReference>
<organism evidence="11 12">
    <name type="scientific">Lacipirellula limnantheis</name>
    <dbReference type="NCBI Taxonomy" id="2528024"/>
    <lineage>
        <taxon>Bacteria</taxon>
        <taxon>Pseudomonadati</taxon>
        <taxon>Planctomycetota</taxon>
        <taxon>Planctomycetia</taxon>
        <taxon>Pirellulales</taxon>
        <taxon>Lacipirellulaceae</taxon>
        <taxon>Lacipirellula</taxon>
    </lineage>
</organism>
<dbReference type="InterPro" id="IPR029066">
    <property type="entry name" value="PLP-binding_barrel"/>
</dbReference>
<dbReference type="EMBL" id="CP036339">
    <property type="protein sequence ID" value="QDT75823.1"/>
    <property type="molecule type" value="Genomic_DNA"/>
</dbReference>
<accession>A0A517U5D6</accession>
<dbReference type="InterPro" id="IPR002986">
    <property type="entry name" value="DAP_deCOOHase_LysA"/>
</dbReference>
<feature type="binding site" evidence="5">
    <location>
        <position position="315"/>
    </location>
    <ligand>
        <name>substrate</name>
    </ligand>
</feature>
<dbReference type="SUPFAM" id="SSF50621">
    <property type="entry name" value="Alanine racemase C-terminal domain-like"/>
    <property type="match status" value="1"/>
</dbReference>
<evidence type="ECO:0000313" key="11">
    <source>
        <dbReference type="EMBL" id="QDT75823.1"/>
    </source>
</evidence>
<comment type="similarity">
    <text evidence="5">Belongs to the Orn/Lys/Arg decarboxylase class-II family. LysA subfamily.</text>
</comment>
<evidence type="ECO:0000256" key="3">
    <source>
        <dbReference type="ARBA" id="ARBA00022898"/>
    </source>
</evidence>
<keyword evidence="5 8" id="KW-0457">Lysine biosynthesis</keyword>
<keyword evidence="12" id="KW-1185">Reference proteome</keyword>
<feature type="active site" description="Proton donor" evidence="7">
    <location>
        <position position="350"/>
    </location>
</feature>
<feature type="binding site" evidence="5">
    <location>
        <position position="386"/>
    </location>
    <ligand>
        <name>substrate</name>
    </ligand>
</feature>
<dbReference type="Gene3D" id="3.20.20.10">
    <property type="entry name" value="Alanine racemase"/>
    <property type="match status" value="1"/>
</dbReference>
<dbReference type="InterPro" id="IPR022653">
    <property type="entry name" value="De-COase2_pyr-phos_BS"/>
</dbReference>
<comment type="function">
    <text evidence="5">Specifically catalyzes the decarboxylation of meso-diaminopimelate (meso-DAP) to L-lysine.</text>
</comment>
<dbReference type="OrthoDB" id="9802241at2"/>
<dbReference type="PRINTS" id="PR01181">
    <property type="entry name" value="DAPDCRBXLASE"/>
</dbReference>
<dbReference type="InterPro" id="IPR009006">
    <property type="entry name" value="Ala_racemase/Decarboxylase_C"/>
</dbReference>
<comment type="cofactor">
    <cofactor evidence="1 5 7 8">
        <name>pyridoxal 5'-phosphate</name>
        <dbReference type="ChEBI" id="CHEBI:597326"/>
    </cofactor>
</comment>
<evidence type="ECO:0000259" key="10">
    <source>
        <dbReference type="Pfam" id="PF02784"/>
    </source>
</evidence>
<dbReference type="RefSeq" id="WP_145435599.1">
    <property type="nucleotide sequence ID" value="NZ_CP036339.1"/>
</dbReference>
<dbReference type="SUPFAM" id="SSF51419">
    <property type="entry name" value="PLP-binding barrel"/>
    <property type="match status" value="1"/>
</dbReference>
<protein>
    <recommendedName>
        <fullName evidence="5 6">Diaminopimelate decarboxylase</fullName>
        <shortName evidence="5">DAP decarboxylase</shortName>
        <shortName evidence="5">DAPDC</shortName>
        <ecNumber evidence="5 6">4.1.1.20</ecNumber>
    </recommendedName>
</protein>
<evidence type="ECO:0000256" key="5">
    <source>
        <dbReference type="HAMAP-Rule" id="MF_02120"/>
    </source>
</evidence>
<dbReference type="NCBIfam" id="TIGR01048">
    <property type="entry name" value="lysA"/>
    <property type="match status" value="1"/>
</dbReference>
<evidence type="ECO:0000256" key="1">
    <source>
        <dbReference type="ARBA" id="ARBA00001933"/>
    </source>
</evidence>
<gene>
    <name evidence="5 11" type="primary">lysA</name>
    <name evidence="11" type="ORF">I41_50660</name>
</gene>
<dbReference type="GO" id="GO:0008836">
    <property type="term" value="F:diaminopimelate decarboxylase activity"/>
    <property type="evidence" value="ECO:0007669"/>
    <property type="project" value="UniProtKB-UniRule"/>
</dbReference>
<dbReference type="GO" id="GO:0030170">
    <property type="term" value="F:pyridoxal phosphate binding"/>
    <property type="evidence" value="ECO:0007669"/>
    <property type="project" value="UniProtKB-UniRule"/>
</dbReference>
<evidence type="ECO:0000256" key="7">
    <source>
        <dbReference type="PIRSR" id="PIRSR600183-50"/>
    </source>
</evidence>
<feature type="binding site" evidence="5">
    <location>
        <position position="351"/>
    </location>
    <ligand>
        <name>substrate</name>
    </ligand>
</feature>